<feature type="transmembrane region" description="Helical" evidence="2">
    <location>
        <begin position="21"/>
        <end position="42"/>
    </location>
</feature>
<evidence type="ECO:0000256" key="1">
    <source>
        <dbReference type="SAM" id="MobiDB-lite"/>
    </source>
</evidence>
<dbReference type="OrthoDB" id="333614at2759"/>
<evidence type="ECO:0000313" key="3">
    <source>
        <dbReference type="EMBL" id="PHJ25616.1"/>
    </source>
</evidence>
<name>A0A2C6LGS9_9APIC</name>
<dbReference type="AlphaFoldDB" id="A0A2C6LGS9"/>
<organism evidence="3 4">
    <name type="scientific">Cystoisospora suis</name>
    <dbReference type="NCBI Taxonomy" id="483139"/>
    <lineage>
        <taxon>Eukaryota</taxon>
        <taxon>Sar</taxon>
        <taxon>Alveolata</taxon>
        <taxon>Apicomplexa</taxon>
        <taxon>Conoidasida</taxon>
        <taxon>Coccidia</taxon>
        <taxon>Eucoccidiorida</taxon>
        <taxon>Eimeriorina</taxon>
        <taxon>Sarcocystidae</taxon>
        <taxon>Cystoisospora</taxon>
    </lineage>
</organism>
<sequence length="323" mass="36478">MASGRVLPFSLFPMYFSRRCSSVFFLLSTCVFPFIFPCFFHYPSLSGRGSFGLLSVKAEEPVTTTTTVAVDSSTTEVDLEHYLPEDRDFDLKEELKADLERIKRQRDASSTTTTKAPPQNIVLDAGKEVGMGVWHAFTAPFRLVKNLVVHPRRTISAAAASAGVTFSKLGTAVRASIQGDEGAGRAWREAGRDFVRAATMHPDRERDLHKVAALASAEQAHQNVVHMRSSSHDQAVADERLKHMLGYNESKSEEIRKEVEQQRQRYLRYQDMLRRGQEEKKARGQGEATEESKRPELTLVDHVEKRKPFEHSGNELAEKERRV</sequence>
<dbReference type="Proteomes" id="UP000221165">
    <property type="component" value="Unassembled WGS sequence"/>
</dbReference>
<protein>
    <submittedName>
        <fullName evidence="3">Transmembrane protein</fullName>
    </submittedName>
</protein>
<reference evidence="3 4" key="1">
    <citation type="journal article" date="2017" name="Int. J. Parasitol.">
        <title>The genome of the protozoan parasite Cystoisospora suis and a reverse vaccinology approach to identify vaccine candidates.</title>
        <authorList>
            <person name="Palmieri N."/>
            <person name="Shrestha A."/>
            <person name="Ruttkowski B."/>
            <person name="Beck T."/>
            <person name="Vogl C."/>
            <person name="Tomley F."/>
            <person name="Blake D.P."/>
            <person name="Joachim A."/>
        </authorList>
    </citation>
    <scope>NUCLEOTIDE SEQUENCE [LARGE SCALE GENOMIC DNA]</scope>
    <source>
        <strain evidence="3 4">Wien I</strain>
    </source>
</reference>
<evidence type="ECO:0000256" key="2">
    <source>
        <dbReference type="SAM" id="Phobius"/>
    </source>
</evidence>
<keyword evidence="2" id="KW-1133">Transmembrane helix</keyword>
<comment type="caution">
    <text evidence="3">The sequence shown here is derived from an EMBL/GenBank/DDBJ whole genome shotgun (WGS) entry which is preliminary data.</text>
</comment>
<proteinExistence type="predicted"/>
<keyword evidence="2 3" id="KW-0812">Transmembrane</keyword>
<keyword evidence="2" id="KW-0472">Membrane</keyword>
<accession>A0A2C6LGS9</accession>
<keyword evidence="4" id="KW-1185">Reference proteome</keyword>
<dbReference type="VEuPathDB" id="ToxoDB:CSUI_000527"/>
<dbReference type="GeneID" id="94423972"/>
<evidence type="ECO:0000313" key="4">
    <source>
        <dbReference type="Proteomes" id="UP000221165"/>
    </source>
</evidence>
<gene>
    <name evidence="3" type="ORF">CSUI_000527</name>
</gene>
<dbReference type="RefSeq" id="XP_067927262.1">
    <property type="nucleotide sequence ID" value="XM_068060761.1"/>
</dbReference>
<feature type="region of interest" description="Disordered" evidence="1">
    <location>
        <begin position="272"/>
        <end position="323"/>
    </location>
</feature>
<dbReference type="EMBL" id="MIGC01000193">
    <property type="protein sequence ID" value="PHJ25616.1"/>
    <property type="molecule type" value="Genomic_DNA"/>
</dbReference>